<keyword evidence="2" id="KW-1185">Reference proteome</keyword>
<evidence type="ECO:0000313" key="1">
    <source>
        <dbReference type="EMBL" id="KAJ3496579.1"/>
    </source>
</evidence>
<dbReference type="EMBL" id="JANAKD010000177">
    <property type="protein sequence ID" value="KAJ3496579.1"/>
    <property type="molecule type" value="Genomic_DNA"/>
</dbReference>
<sequence length="290" mass="32371">MSSWTFSFILLTWNSENRLTPGDCCWGTTRYFQGLCVSHIDDTAVRRSSRIAATSYQAVNTGGDKDIIVAEFSDLPGTRTSGLSGQSASSYGATVDTEKNKDEQFANAALIAFAAGFTIFDLGGLGRWTCRRKAFHLRNANDNNKVVYQSLVDGVYEVACTVNAIIEVKPFCRYPAVEETITMQEASEMSCWISDYPPLAMSQISNNGRYSRLLVSQDKHQIYLTVCTFKDTYVQYISGKMSPSEVQLSRKSADGFMTMTREGPYNTYDSDHMNTVRILLLAFSMKCGLW</sequence>
<proteinExistence type="predicted"/>
<protein>
    <submittedName>
        <fullName evidence="1">Uncharacterized protein</fullName>
    </submittedName>
</protein>
<evidence type="ECO:0000313" key="2">
    <source>
        <dbReference type="Proteomes" id="UP001148737"/>
    </source>
</evidence>
<reference evidence="1" key="1">
    <citation type="submission" date="2022-07" db="EMBL/GenBank/DDBJ databases">
        <title>Genome Sequence of Lecanicillium saksenae.</title>
        <authorList>
            <person name="Buettner E."/>
        </authorList>
    </citation>
    <scope>NUCLEOTIDE SEQUENCE</scope>
    <source>
        <strain evidence="1">VT-O1</strain>
    </source>
</reference>
<comment type="caution">
    <text evidence="1">The sequence shown here is derived from an EMBL/GenBank/DDBJ whole genome shotgun (WGS) entry which is preliminary data.</text>
</comment>
<name>A0ACC1R2F7_9HYPO</name>
<dbReference type="Proteomes" id="UP001148737">
    <property type="component" value="Unassembled WGS sequence"/>
</dbReference>
<organism evidence="1 2">
    <name type="scientific">Lecanicillium saksenae</name>
    <dbReference type="NCBI Taxonomy" id="468837"/>
    <lineage>
        <taxon>Eukaryota</taxon>
        <taxon>Fungi</taxon>
        <taxon>Dikarya</taxon>
        <taxon>Ascomycota</taxon>
        <taxon>Pezizomycotina</taxon>
        <taxon>Sordariomycetes</taxon>
        <taxon>Hypocreomycetidae</taxon>
        <taxon>Hypocreales</taxon>
        <taxon>Cordycipitaceae</taxon>
        <taxon>Lecanicillium</taxon>
    </lineage>
</organism>
<gene>
    <name evidence="1" type="ORF">NLG97_g2558</name>
</gene>
<accession>A0ACC1R2F7</accession>